<dbReference type="Proteomes" id="UP000503349">
    <property type="component" value="Chromosome 8"/>
</dbReference>
<keyword evidence="2" id="KW-1185">Reference proteome</keyword>
<name>A0A6G1PTJ1_CHAAH</name>
<reference evidence="2" key="2">
    <citation type="submission" date="2019-02" db="EMBL/GenBank/DDBJ databases">
        <title>Opniocepnalus argus Var Kimnra genome.</title>
        <authorList>
            <person name="Zhou C."/>
            <person name="Xiao S."/>
        </authorList>
    </citation>
    <scope>NUCLEOTIDE SEQUENCE [LARGE SCALE GENOMIC DNA]</scope>
</reference>
<accession>A0A6G1PTJ1</accession>
<organism evidence="1 2">
    <name type="scientific">Channa argus</name>
    <name type="common">Northern snakehead</name>
    <name type="synonym">Ophicephalus argus</name>
    <dbReference type="NCBI Taxonomy" id="215402"/>
    <lineage>
        <taxon>Eukaryota</taxon>
        <taxon>Metazoa</taxon>
        <taxon>Chordata</taxon>
        <taxon>Craniata</taxon>
        <taxon>Vertebrata</taxon>
        <taxon>Euteleostomi</taxon>
        <taxon>Actinopterygii</taxon>
        <taxon>Neopterygii</taxon>
        <taxon>Teleostei</taxon>
        <taxon>Neoteleostei</taxon>
        <taxon>Acanthomorphata</taxon>
        <taxon>Anabantaria</taxon>
        <taxon>Anabantiformes</taxon>
        <taxon>Channoidei</taxon>
        <taxon>Channidae</taxon>
        <taxon>Channa</taxon>
    </lineage>
</organism>
<sequence length="101" mass="11027">MLQMHTKCDASICSAVCHLCPHPVITAIALHPPSFMFRQGPVLHSAPMLLNGSTQNQTARTVKSIRCQNIYCDAESGYLTHNQFSIFSYLGPGTCSPIYVG</sequence>
<gene>
    <name evidence="1" type="ORF">EXN66_Car008984</name>
</gene>
<protein>
    <submittedName>
        <fullName evidence="1">Uncharacterized protein</fullName>
    </submittedName>
</protein>
<reference evidence="1 2" key="1">
    <citation type="submission" date="2019-02" db="EMBL/GenBank/DDBJ databases">
        <title>Opniocepnalus argus genome.</title>
        <authorList>
            <person name="Zhou C."/>
            <person name="Xiao S."/>
        </authorList>
    </citation>
    <scope>NUCLEOTIDE SEQUENCE [LARGE SCALE GENOMIC DNA]</scope>
    <source>
        <strain evidence="1">OARG1902GOOAL</strain>
        <tissue evidence="1">Muscle</tissue>
    </source>
</reference>
<dbReference type="AlphaFoldDB" id="A0A6G1PTJ1"/>
<proteinExistence type="predicted"/>
<evidence type="ECO:0000313" key="1">
    <source>
        <dbReference type="EMBL" id="KAF3693308.1"/>
    </source>
</evidence>
<dbReference type="EMBL" id="CM015719">
    <property type="protein sequence ID" value="KAF3693308.1"/>
    <property type="molecule type" value="Genomic_DNA"/>
</dbReference>
<evidence type="ECO:0000313" key="2">
    <source>
        <dbReference type="Proteomes" id="UP000503349"/>
    </source>
</evidence>